<dbReference type="Proteomes" id="UP000578622">
    <property type="component" value="Unassembled WGS sequence"/>
</dbReference>
<evidence type="ECO:0000313" key="1">
    <source>
        <dbReference type="EMBL" id="MBA8850730.1"/>
    </source>
</evidence>
<dbReference type="RefSeq" id="WP_157808402.1">
    <property type="nucleotide sequence ID" value="NZ_JACGXG010000002.1"/>
</dbReference>
<protein>
    <submittedName>
        <fullName evidence="1">Uncharacterized protein</fullName>
    </submittedName>
</protein>
<proteinExistence type="predicted"/>
<sequence>MRRSCLFRICFPEQFAAALQASVIWKDASSRALGTGVARDRVTIT</sequence>
<accession>A0ABR6AMP2</accession>
<keyword evidence="2" id="KW-1185">Reference proteome</keyword>
<comment type="caution">
    <text evidence="1">The sequence shown here is derived from an EMBL/GenBank/DDBJ whole genome shotgun (WGS) entry which is preliminary data.</text>
</comment>
<name>A0ABR6AMP2_9HYPH</name>
<evidence type="ECO:0000313" key="2">
    <source>
        <dbReference type="Proteomes" id="UP000578622"/>
    </source>
</evidence>
<organism evidence="1 2">
    <name type="scientific">Brucella intermedia</name>
    <dbReference type="NCBI Taxonomy" id="94625"/>
    <lineage>
        <taxon>Bacteria</taxon>
        <taxon>Pseudomonadati</taxon>
        <taxon>Pseudomonadota</taxon>
        <taxon>Alphaproteobacteria</taxon>
        <taxon>Hyphomicrobiales</taxon>
        <taxon>Brucellaceae</taxon>
        <taxon>Brucella/Ochrobactrum group</taxon>
        <taxon>Brucella</taxon>
    </lineage>
</organism>
<dbReference type="EMBL" id="JACGXG010000002">
    <property type="protein sequence ID" value="MBA8850730.1"/>
    <property type="molecule type" value="Genomic_DNA"/>
</dbReference>
<gene>
    <name evidence="1" type="ORF">FHW20_001665</name>
</gene>
<reference evidence="1 2" key="1">
    <citation type="submission" date="2020-07" db="EMBL/GenBank/DDBJ databases">
        <title>Genomic Encyclopedia of Type Strains, Phase IV (KMG-V): Genome sequencing to study the core and pangenomes of soil and plant-associated prokaryotes.</title>
        <authorList>
            <person name="Whitman W."/>
        </authorList>
    </citation>
    <scope>NUCLEOTIDE SEQUENCE [LARGE SCALE GENOMIC DNA]</scope>
    <source>
        <strain evidence="1 2">RH4WT92</strain>
    </source>
</reference>